<feature type="transmembrane region" description="Helical" evidence="7">
    <location>
        <begin position="28"/>
        <end position="47"/>
    </location>
</feature>
<feature type="transmembrane region" description="Helical" evidence="7">
    <location>
        <begin position="335"/>
        <end position="354"/>
    </location>
</feature>
<feature type="transmembrane region" description="Helical" evidence="7">
    <location>
        <begin position="571"/>
        <end position="591"/>
    </location>
</feature>
<feature type="transmembrane region" description="Helical" evidence="7">
    <location>
        <begin position="295"/>
        <end position="314"/>
    </location>
</feature>
<dbReference type="PRINTS" id="PR01434">
    <property type="entry name" value="NADHDHGNASE5"/>
</dbReference>
<keyword evidence="4 7" id="KW-1133">Transmembrane helix</keyword>
<protein>
    <submittedName>
        <fullName evidence="9">Na(+)/H(+) antiporter subunit D</fullName>
    </submittedName>
</protein>
<gene>
    <name evidence="9" type="ORF">FTO68_04835</name>
</gene>
<keyword evidence="3 7" id="KW-0812">Transmembrane</keyword>
<dbReference type="Pfam" id="PF00361">
    <property type="entry name" value="Proton_antipo_M"/>
    <property type="match status" value="1"/>
</dbReference>
<feature type="transmembrane region" description="Helical" evidence="7">
    <location>
        <begin position="144"/>
        <end position="164"/>
    </location>
</feature>
<feature type="transmembrane region" description="Helical" evidence="7">
    <location>
        <begin position="269"/>
        <end position="289"/>
    </location>
</feature>
<dbReference type="InterPro" id="IPR052175">
    <property type="entry name" value="ComplexI-like_HydComp"/>
</dbReference>
<feature type="transmembrane region" description="Helical" evidence="7">
    <location>
        <begin position="210"/>
        <end position="233"/>
    </location>
</feature>
<evidence type="ECO:0000256" key="5">
    <source>
        <dbReference type="ARBA" id="ARBA00023002"/>
    </source>
</evidence>
<proteinExistence type="predicted"/>
<dbReference type="PANTHER" id="PTHR42682">
    <property type="entry name" value="HYDROGENASE-4 COMPONENT F"/>
    <property type="match status" value="1"/>
</dbReference>
<comment type="subcellular location">
    <subcellularLocation>
        <location evidence="1">Cell membrane</location>
        <topology evidence="1">Multi-pass membrane protein</topology>
    </subcellularLocation>
</comment>
<feature type="transmembrane region" description="Helical" evidence="7">
    <location>
        <begin position="450"/>
        <end position="471"/>
    </location>
</feature>
<dbReference type="InterPro" id="IPR001750">
    <property type="entry name" value="ND/Mrp_TM"/>
</dbReference>
<feature type="transmembrane region" description="Helical" evidence="7">
    <location>
        <begin position="413"/>
        <end position="438"/>
    </location>
</feature>
<keyword evidence="5" id="KW-0560">Oxidoreductase</keyword>
<dbReference type="NCBIfam" id="NF009310">
    <property type="entry name" value="PRK12668.1"/>
    <property type="match status" value="1"/>
</dbReference>
<evidence type="ECO:0000313" key="9">
    <source>
        <dbReference type="EMBL" id="MCQ1538315.1"/>
    </source>
</evidence>
<dbReference type="Proteomes" id="UP001524383">
    <property type="component" value="Unassembled WGS sequence"/>
</dbReference>
<dbReference type="RefSeq" id="WP_255332257.1">
    <property type="nucleotide sequence ID" value="NZ_VOTZ01000008.1"/>
</dbReference>
<keyword evidence="2" id="KW-1003">Cell membrane</keyword>
<dbReference type="EMBL" id="VOTZ01000008">
    <property type="protein sequence ID" value="MCQ1538315.1"/>
    <property type="molecule type" value="Genomic_DNA"/>
</dbReference>
<keyword evidence="10" id="KW-1185">Reference proteome</keyword>
<evidence type="ECO:0000256" key="1">
    <source>
        <dbReference type="ARBA" id="ARBA00004651"/>
    </source>
</evidence>
<feature type="transmembrane region" description="Helical" evidence="7">
    <location>
        <begin position="239"/>
        <end position="257"/>
    </location>
</feature>
<feature type="transmembrane region" description="Helical" evidence="7">
    <location>
        <begin position="67"/>
        <end position="85"/>
    </location>
</feature>
<reference evidence="9 10" key="1">
    <citation type="submission" date="2019-08" db="EMBL/GenBank/DDBJ databases">
        <authorList>
            <person name="Chen S.-C."/>
            <person name="Lai M.-C."/>
            <person name="You Y.-T."/>
        </authorList>
    </citation>
    <scope>NUCLEOTIDE SEQUENCE [LARGE SCALE GENOMIC DNA]</scope>
    <source>
        <strain evidence="9 10">P2F9704a</strain>
    </source>
</reference>
<feature type="transmembrane region" description="Helical" evidence="7">
    <location>
        <begin position="97"/>
        <end position="113"/>
    </location>
</feature>
<keyword evidence="6 7" id="KW-0472">Membrane</keyword>
<evidence type="ECO:0000256" key="6">
    <source>
        <dbReference type="ARBA" id="ARBA00023136"/>
    </source>
</evidence>
<name>A0ABD4TKH2_9EURY</name>
<dbReference type="AlphaFoldDB" id="A0ABD4TKH2"/>
<sequence length="592" mass="63932">MIALPPFLIYIIGAALLPLLPKRVRHEWMLFVTIAGLAAISLQEYGMEVPLLQLLPGIGLSLLSVDGLSRVVGYIFAGISVLAVIYSSQEERLSHQMALLVQVASGMGIVYAGDFITLFIFWELLALSSLALIWHGYEGSKGAGYRYALMHILGGVFLLAAIAVQLAETGSMQIGPAAPGTASLLFIIGIGMNAAIIPLHAWLPESYSKASIVGSVILCIFTTKAAVYLLARTLPGSEAVMYIGAIMVVYGLVFAILQDDMRMLLSYHVISQVGYMVAAVGIGTTLALNGGIAHLFNHILYKALLFMVVGAIIFQTGRHRLSELGGLGKQMPITFSASLIASAAISGVPGFNGYVSKEMIVGAAAESGLLTLELLLLIGSIGTFLSFVKLNYYAFIKEKLDLVTRDPPVPMQIAMVMTASACIIYGVYPWLLFSILPYPVTHDIFSISHILEMIIIFAAVLLNLWVVRSMIKKPTYIPPDMMALYRVAGSGVLSLSHTILPTISGRFSDFFDWCVKGASWFTKNPVMAADILVQSVLVPLSFNPASQSRRKIRLSTLIRTYPQAVPESSNAAYGIFVASAVAFTLFLTVFLI</sequence>
<feature type="transmembrane region" description="Helical" evidence="7">
    <location>
        <begin position="6"/>
        <end position="21"/>
    </location>
</feature>
<evidence type="ECO:0000256" key="3">
    <source>
        <dbReference type="ARBA" id="ARBA00022692"/>
    </source>
</evidence>
<evidence type="ECO:0000313" key="10">
    <source>
        <dbReference type="Proteomes" id="UP001524383"/>
    </source>
</evidence>
<dbReference type="GO" id="GO:0016491">
    <property type="term" value="F:oxidoreductase activity"/>
    <property type="evidence" value="ECO:0007669"/>
    <property type="project" value="UniProtKB-KW"/>
</dbReference>
<organism evidence="9 10">
    <name type="scientific">Methanocalculus taiwanensis</name>
    <dbReference type="NCBI Taxonomy" id="106207"/>
    <lineage>
        <taxon>Archaea</taxon>
        <taxon>Methanobacteriati</taxon>
        <taxon>Methanobacteriota</taxon>
        <taxon>Stenosarchaea group</taxon>
        <taxon>Methanomicrobia</taxon>
        <taxon>Methanomicrobiales</taxon>
        <taxon>Methanocalculaceae</taxon>
        <taxon>Methanocalculus</taxon>
    </lineage>
</organism>
<evidence type="ECO:0000256" key="4">
    <source>
        <dbReference type="ARBA" id="ARBA00022989"/>
    </source>
</evidence>
<dbReference type="GO" id="GO:0005886">
    <property type="term" value="C:plasma membrane"/>
    <property type="evidence" value="ECO:0007669"/>
    <property type="project" value="UniProtKB-SubCell"/>
</dbReference>
<evidence type="ECO:0000256" key="2">
    <source>
        <dbReference type="ARBA" id="ARBA00022475"/>
    </source>
</evidence>
<evidence type="ECO:0000259" key="8">
    <source>
        <dbReference type="Pfam" id="PF00361"/>
    </source>
</evidence>
<comment type="caution">
    <text evidence="9">The sequence shown here is derived from an EMBL/GenBank/DDBJ whole genome shotgun (WGS) entry which is preliminary data.</text>
</comment>
<feature type="transmembrane region" description="Helical" evidence="7">
    <location>
        <begin position="184"/>
        <end position="203"/>
    </location>
</feature>
<dbReference type="PANTHER" id="PTHR42682:SF4">
    <property type="entry name" value="NADH-UBIQUINONE_PLASTOQUINONE"/>
    <property type="match status" value="1"/>
</dbReference>
<evidence type="ECO:0000256" key="7">
    <source>
        <dbReference type="SAM" id="Phobius"/>
    </source>
</evidence>
<feature type="transmembrane region" description="Helical" evidence="7">
    <location>
        <begin position="119"/>
        <end position="137"/>
    </location>
</feature>
<accession>A0ABD4TKH2</accession>
<feature type="transmembrane region" description="Helical" evidence="7">
    <location>
        <begin position="374"/>
        <end position="392"/>
    </location>
</feature>
<feature type="domain" description="NADH:quinone oxidoreductase/Mrp antiporter transmembrane" evidence="8">
    <location>
        <begin position="112"/>
        <end position="379"/>
    </location>
</feature>